<feature type="non-terminal residue" evidence="1">
    <location>
        <position position="317"/>
    </location>
</feature>
<name>A0AAD5GNG8_AMBAR</name>
<accession>A0AAD5GNG8</accession>
<sequence>RSSFSFQNSKTLNDIDVEAMPLASLHGVSIFSVTFLVNRKLVFFGSIDLRSVNIEKEEQESLKTYNFDNEPDVWNWKQSEDGEFASANVRKHLEKTYNVRSVFHSIYLAIRMIGSFLDIRSKADYGIMIFADKRSLDLSNGDRGAAFRDPYGVCLKSKRRDIGPYKYLFAIEAGSIDFKKKMNVSLLMRRLKHDRRSKLPGWILSHLRDAHLNLSTDMAVHIARESMMIDKGYPKIVAKCGHFEIDTCLKVSSRLLRSKCRKIAAADTTSSKKTHFAPHVFYYGDLFGQFVTEKKEIPMQENNVQISRGDMSYFHIK</sequence>
<proteinExistence type="predicted"/>
<organism evidence="1 2">
    <name type="scientific">Ambrosia artemisiifolia</name>
    <name type="common">Common ragweed</name>
    <dbReference type="NCBI Taxonomy" id="4212"/>
    <lineage>
        <taxon>Eukaryota</taxon>
        <taxon>Viridiplantae</taxon>
        <taxon>Streptophyta</taxon>
        <taxon>Embryophyta</taxon>
        <taxon>Tracheophyta</taxon>
        <taxon>Spermatophyta</taxon>
        <taxon>Magnoliopsida</taxon>
        <taxon>eudicotyledons</taxon>
        <taxon>Gunneridae</taxon>
        <taxon>Pentapetalae</taxon>
        <taxon>asterids</taxon>
        <taxon>campanulids</taxon>
        <taxon>Asterales</taxon>
        <taxon>Asteraceae</taxon>
        <taxon>Asteroideae</taxon>
        <taxon>Heliantheae alliance</taxon>
        <taxon>Heliantheae</taxon>
        <taxon>Ambrosia</taxon>
    </lineage>
</organism>
<reference evidence="1" key="1">
    <citation type="submission" date="2022-06" db="EMBL/GenBank/DDBJ databases">
        <title>Uncovering the hologenomic basis of an extraordinary plant invasion.</title>
        <authorList>
            <person name="Bieker V.C."/>
            <person name="Martin M.D."/>
            <person name="Gilbert T."/>
            <person name="Hodgins K."/>
            <person name="Battlay P."/>
            <person name="Petersen B."/>
            <person name="Wilson J."/>
        </authorList>
    </citation>
    <scope>NUCLEOTIDE SEQUENCE</scope>
    <source>
        <strain evidence="1">AA19_3_7</strain>
        <tissue evidence="1">Leaf</tissue>
    </source>
</reference>
<dbReference type="Proteomes" id="UP001206925">
    <property type="component" value="Unassembled WGS sequence"/>
</dbReference>
<dbReference type="AlphaFoldDB" id="A0AAD5GNG8"/>
<evidence type="ECO:0000313" key="2">
    <source>
        <dbReference type="Proteomes" id="UP001206925"/>
    </source>
</evidence>
<dbReference type="EMBL" id="JAMZMK010006361">
    <property type="protein sequence ID" value="KAI7749442.1"/>
    <property type="molecule type" value="Genomic_DNA"/>
</dbReference>
<evidence type="ECO:0000313" key="1">
    <source>
        <dbReference type="EMBL" id="KAI7749442.1"/>
    </source>
</evidence>
<comment type="caution">
    <text evidence="1">The sequence shown here is derived from an EMBL/GenBank/DDBJ whole genome shotgun (WGS) entry which is preliminary data.</text>
</comment>
<gene>
    <name evidence="1" type="ORF">M8C21_000262</name>
</gene>
<keyword evidence="2" id="KW-1185">Reference proteome</keyword>
<protein>
    <submittedName>
        <fullName evidence="1">Uncharacterized protein</fullName>
    </submittedName>
</protein>